<sequence length="183" mass="21132">EPAVESGPEWEYAYHGTWWYAAWLILETGVFLESNDLSLGHDFWEPGVYCSPDLDTGLWYARPHILFGDGVYHRVILELKVDPARRKKNRKRGGVQWVFPFEAVALSAVLVRINAPPAKGEERVNEWEPELEAVPLDALRPDAIVNPRQEPWPYYDDPHPFDLGSTDVPPWMRTPKALRREWG</sequence>
<accession>A0ABN9X6Y3</accession>
<proteinExistence type="predicted"/>
<feature type="non-terminal residue" evidence="1">
    <location>
        <position position="1"/>
    </location>
</feature>
<dbReference type="Proteomes" id="UP001189429">
    <property type="component" value="Unassembled WGS sequence"/>
</dbReference>
<name>A0ABN9X6Y3_9DINO</name>
<dbReference type="EMBL" id="CAUYUJ010019759">
    <property type="protein sequence ID" value="CAK0893498.1"/>
    <property type="molecule type" value="Genomic_DNA"/>
</dbReference>
<evidence type="ECO:0000313" key="1">
    <source>
        <dbReference type="EMBL" id="CAK0893498.1"/>
    </source>
</evidence>
<organism evidence="1 2">
    <name type="scientific">Prorocentrum cordatum</name>
    <dbReference type="NCBI Taxonomy" id="2364126"/>
    <lineage>
        <taxon>Eukaryota</taxon>
        <taxon>Sar</taxon>
        <taxon>Alveolata</taxon>
        <taxon>Dinophyceae</taxon>
        <taxon>Prorocentrales</taxon>
        <taxon>Prorocentraceae</taxon>
        <taxon>Prorocentrum</taxon>
    </lineage>
</organism>
<keyword evidence="2" id="KW-1185">Reference proteome</keyword>
<dbReference type="SUPFAM" id="SSF56399">
    <property type="entry name" value="ADP-ribosylation"/>
    <property type="match status" value="1"/>
</dbReference>
<comment type="caution">
    <text evidence="1">The sequence shown here is derived from an EMBL/GenBank/DDBJ whole genome shotgun (WGS) entry which is preliminary data.</text>
</comment>
<reference evidence="1" key="1">
    <citation type="submission" date="2023-10" db="EMBL/GenBank/DDBJ databases">
        <authorList>
            <person name="Chen Y."/>
            <person name="Shah S."/>
            <person name="Dougan E. K."/>
            <person name="Thang M."/>
            <person name="Chan C."/>
        </authorList>
    </citation>
    <scope>NUCLEOTIDE SEQUENCE [LARGE SCALE GENOMIC DNA]</scope>
</reference>
<evidence type="ECO:0000313" key="2">
    <source>
        <dbReference type="Proteomes" id="UP001189429"/>
    </source>
</evidence>
<gene>
    <name evidence="1" type="ORF">PCOR1329_LOCUS72816</name>
</gene>
<protein>
    <submittedName>
        <fullName evidence="1">Uncharacterized protein</fullName>
    </submittedName>
</protein>